<feature type="region of interest" description="Disordered" evidence="2">
    <location>
        <begin position="1"/>
        <end position="21"/>
    </location>
</feature>
<evidence type="ECO:0000259" key="3">
    <source>
        <dbReference type="Pfam" id="PF01648"/>
    </source>
</evidence>
<reference evidence="5" key="1">
    <citation type="journal article" date="2019" name="Int. J. Syst. Evol. Microbiol.">
        <title>The Global Catalogue of Microorganisms (GCM) 10K type strain sequencing project: providing services to taxonomists for standard genome sequencing and annotation.</title>
        <authorList>
            <consortium name="The Broad Institute Genomics Platform"/>
            <consortium name="The Broad Institute Genome Sequencing Center for Infectious Disease"/>
            <person name="Wu L."/>
            <person name="Ma J."/>
        </authorList>
    </citation>
    <scope>NUCLEOTIDE SEQUENCE [LARGE SCALE GENOMIC DNA]</scope>
    <source>
        <strain evidence="5">CGMCC 1.16455</strain>
    </source>
</reference>
<protein>
    <submittedName>
        <fullName evidence="4">4'-phosphopantetheinyl transferase family protein</fullName>
    </submittedName>
</protein>
<keyword evidence="5" id="KW-1185">Reference proteome</keyword>
<dbReference type="RefSeq" id="WP_343922058.1">
    <property type="nucleotide sequence ID" value="NZ_BAAAIR010000006.1"/>
</dbReference>
<dbReference type="Pfam" id="PF01648">
    <property type="entry name" value="ACPS"/>
    <property type="match status" value="1"/>
</dbReference>
<accession>A0ABW0FEG5</accession>
<dbReference type="SUPFAM" id="SSF56214">
    <property type="entry name" value="4'-phosphopantetheinyl transferase"/>
    <property type="match status" value="1"/>
</dbReference>
<dbReference type="Gene3D" id="3.90.470.20">
    <property type="entry name" value="4'-phosphopantetheinyl transferase domain"/>
    <property type="match status" value="2"/>
</dbReference>
<organism evidence="4 5">
    <name type="scientific">Brachybacterium tyrofermentans</name>
    <dbReference type="NCBI Taxonomy" id="47848"/>
    <lineage>
        <taxon>Bacteria</taxon>
        <taxon>Bacillati</taxon>
        <taxon>Actinomycetota</taxon>
        <taxon>Actinomycetes</taxon>
        <taxon>Micrococcales</taxon>
        <taxon>Dermabacteraceae</taxon>
        <taxon>Brachybacterium</taxon>
    </lineage>
</organism>
<evidence type="ECO:0000256" key="2">
    <source>
        <dbReference type="SAM" id="MobiDB-lite"/>
    </source>
</evidence>
<proteinExistence type="predicted"/>
<feature type="domain" description="4'-phosphopantetheinyl transferase" evidence="3">
    <location>
        <begin position="119"/>
        <end position="183"/>
    </location>
</feature>
<dbReference type="Proteomes" id="UP001595937">
    <property type="component" value="Unassembled WGS sequence"/>
</dbReference>
<evidence type="ECO:0000256" key="1">
    <source>
        <dbReference type="ARBA" id="ARBA00022679"/>
    </source>
</evidence>
<comment type="caution">
    <text evidence="4">The sequence shown here is derived from an EMBL/GenBank/DDBJ whole genome shotgun (WGS) entry which is preliminary data.</text>
</comment>
<evidence type="ECO:0000313" key="5">
    <source>
        <dbReference type="Proteomes" id="UP001595937"/>
    </source>
</evidence>
<sequence length="218" mass="22325">MPAHPADGVGPAGPAPSARHVPGLAQDLRGMVRFHAVEQDADAILRRRVAELLGAATSTRGSSDADAAVAIHVGRLCPRCGSAAHGRPWARVADLATSIGVSLSRSGPHLATAVRADGPIGVDIEEIRAVTSRWDEALVAHPSELGLATTALEQARMWTRKEAVLKALGTGLAVAMVQVDLLEHQVVDVPAPQGFVAAVALDGPRRLGGGGPDVGSVG</sequence>
<dbReference type="InterPro" id="IPR008278">
    <property type="entry name" value="4-PPantetheinyl_Trfase_dom"/>
</dbReference>
<name>A0ABW0FEG5_9MICO</name>
<keyword evidence="1 4" id="KW-0808">Transferase</keyword>
<dbReference type="GeneID" id="303295852"/>
<dbReference type="EMBL" id="JBHSLN010000022">
    <property type="protein sequence ID" value="MFC5297622.1"/>
    <property type="molecule type" value="Genomic_DNA"/>
</dbReference>
<dbReference type="InterPro" id="IPR037143">
    <property type="entry name" value="4-PPantetheinyl_Trfase_dom_sf"/>
</dbReference>
<evidence type="ECO:0000313" key="4">
    <source>
        <dbReference type="EMBL" id="MFC5297622.1"/>
    </source>
</evidence>
<dbReference type="GO" id="GO:0016740">
    <property type="term" value="F:transferase activity"/>
    <property type="evidence" value="ECO:0007669"/>
    <property type="project" value="UniProtKB-KW"/>
</dbReference>
<gene>
    <name evidence="4" type="ORF">ACFPK8_08870</name>
</gene>